<dbReference type="InterPro" id="IPR021295">
    <property type="entry name" value="DUF2867"/>
</dbReference>
<gene>
    <name evidence="1" type="ORF">LWF01_09685</name>
</gene>
<dbReference type="Pfam" id="PF11066">
    <property type="entry name" value="DUF2867"/>
    <property type="match status" value="1"/>
</dbReference>
<proteinExistence type="predicted"/>
<keyword evidence="2" id="KW-1185">Reference proteome</keyword>
<reference evidence="1 2" key="1">
    <citation type="submission" date="2023-05" db="EMBL/GenBank/DDBJ databases">
        <title>Lithophilousrod everest ZFBP1038 complete genpme.</title>
        <authorList>
            <person name="Tian M."/>
        </authorList>
    </citation>
    <scope>NUCLEOTIDE SEQUENCE [LARGE SCALE GENOMIC DNA]</scope>
    <source>
        <strain evidence="1 2">ZFBP1038</strain>
    </source>
</reference>
<sequence>MQPTFYSQAFDDIPAPDFADVTLIPLPAGASEDPAVWARTIFGVRTMPPWVLVALGLRQGMVRLLGIPKSPHDVFDVARVAGEEALIVADDEHLDFRCAVGVDAELRLVRVTTTVRFHGWRGRAYFAPVRLAHPVVVGSMLRRASRILAG</sequence>
<dbReference type="Proteomes" id="UP001209083">
    <property type="component" value="Chromosome"/>
</dbReference>
<protein>
    <submittedName>
        <fullName evidence="1">DUF2867 domain-containing protein</fullName>
    </submittedName>
</protein>
<organism evidence="1 2">
    <name type="scientific">Saxibacter everestensis</name>
    <dbReference type="NCBI Taxonomy" id="2909229"/>
    <lineage>
        <taxon>Bacteria</taxon>
        <taxon>Bacillati</taxon>
        <taxon>Actinomycetota</taxon>
        <taxon>Actinomycetes</taxon>
        <taxon>Micrococcales</taxon>
        <taxon>Brevibacteriaceae</taxon>
        <taxon>Saxibacter</taxon>
    </lineage>
</organism>
<name>A0ABY8QZU6_9MICO</name>
<evidence type="ECO:0000313" key="2">
    <source>
        <dbReference type="Proteomes" id="UP001209083"/>
    </source>
</evidence>
<dbReference type="EMBL" id="CP090958">
    <property type="protein sequence ID" value="WGW13981.1"/>
    <property type="molecule type" value="Genomic_DNA"/>
</dbReference>
<accession>A0ABY8QZU6</accession>
<dbReference type="RefSeq" id="WP_349640805.1">
    <property type="nucleotide sequence ID" value="NZ_CP090958.1"/>
</dbReference>
<evidence type="ECO:0000313" key="1">
    <source>
        <dbReference type="EMBL" id="WGW13981.1"/>
    </source>
</evidence>